<dbReference type="SUPFAM" id="SSF50156">
    <property type="entry name" value="PDZ domain-like"/>
    <property type="match status" value="2"/>
</dbReference>
<keyword evidence="6" id="KW-0645">Protease</keyword>
<feature type="signal peptide" evidence="15">
    <location>
        <begin position="1"/>
        <end position="19"/>
    </location>
</feature>
<evidence type="ECO:0000256" key="13">
    <source>
        <dbReference type="ARBA" id="ARBA00032850"/>
    </source>
</evidence>
<accession>A0ABU7LZJ6</accession>
<dbReference type="Proteomes" id="UP001310692">
    <property type="component" value="Unassembled WGS sequence"/>
</dbReference>
<evidence type="ECO:0000313" key="18">
    <source>
        <dbReference type="Proteomes" id="UP001310692"/>
    </source>
</evidence>
<dbReference type="PANTHER" id="PTHR22939">
    <property type="entry name" value="SERINE PROTEASE FAMILY S1C HTRA-RELATED"/>
    <property type="match status" value="1"/>
</dbReference>
<comment type="subcellular location">
    <subcellularLocation>
        <location evidence="2">Periplasm</location>
    </subcellularLocation>
</comment>
<dbReference type="EMBL" id="JAZDRO010000004">
    <property type="protein sequence ID" value="MEE2566964.1"/>
    <property type="molecule type" value="Genomic_DNA"/>
</dbReference>
<comment type="similarity">
    <text evidence="3">Belongs to the peptidase S1C family.</text>
</comment>
<dbReference type="InterPro" id="IPR036034">
    <property type="entry name" value="PDZ_sf"/>
</dbReference>
<dbReference type="RefSeq" id="WP_330196521.1">
    <property type="nucleotide sequence ID" value="NZ_JAZDRO010000004.1"/>
</dbReference>
<feature type="region of interest" description="Disordered" evidence="14">
    <location>
        <begin position="347"/>
        <end position="366"/>
    </location>
</feature>
<dbReference type="PRINTS" id="PR00834">
    <property type="entry name" value="PROTEASES2C"/>
</dbReference>
<name>A0ABU7LZJ6_9PROT</name>
<dbReference type="Pfam" id="PF13180">
    <property type="entry name" value="PDZ_2"/>
    <property type="match status" value="1"/>
</dbReference>
<keyword evidence="10 17" id="KW-0378">Hydrolase</keyword>
<evidence type="ECO:0000256" key="1">
    <source>
        <dbReference type="ARBA" id="ARBA00001772"/>
    </source>
</evidence>
<dbReference type="Pfam" id="PF13365">
    <property type="entry name" value="Trypsin_2"/>
    <property type="match status" value="1"/>
</dbReference>
<gene>
    <name evidence="17" type="ORF">V0U35_09755</name>
</gene>
<proteinExistence type="inferred from homology"/>
<feature type="chain" id="PRO_5046945470" description="Probable periplasmic serine endoprotease DegP-like" evidence="15">
    <location>
        <begin position="20"/>
        <end position="459"/>
    </location>
</feature>
<evidence type="ECO:0000256" key="8">
    <source>
        <dbReference type="ARBA" id="ARBA00022737"/>
    </source>
</evidence>
<dbReference type="GO" id="GO:0016787">
    <property type="term" value="F:hydrolase activity"/>
    <property type="evidence" value="ECO:0007669"/>
    <property type="project" value="UniProtKB-KW"/>
</dbReference>
<keyword evidence="18" id="KW-1185">Reference proteome</keyword>
<evidence type="ECO:0000256" key="15">
    <source>
        <dbReference type="SAM" id="SignalP"/>
    </source>
</evidence>
<evidence type="ECO:0000259" key="16">
    <source>
        <dbReference type="PROSITE" id="PS50106"/>
    </source>
</evidence>
<dbReference type="SUPFAM" id="SSF50494">
    <property type="entry name" value="Trypsin-like serine proteases"/>
    <property type="match status" value="1"/>
</dbReference>
<evidence type="ECO:0000256" key="4">
    <source>
        <dbReference type="ARBA" id="ARBA00013035"/>
    </source>
</evidence>
<dbReference type="InterPro" id="IPR001940">
    <property type="entry name" value="Peptidase_S1C"/>
</dbReference>
<dbReference type="EC" id="3.4.21.107" evidence="4"/>
<feature type="domain" description="PDZ" evidence="16">
    <location>
        <begin position="244"/>
        <end position="306"/>
    </location>
</feature>
<keyword evidence="9" id="KW-0574">Periplasm</keyword>
<dbReference type="PROSITE" id="PS50106">
    <property type="entry name" value="PDZ"/>
    <property type="match status" value="1"/>
</dbReference>
<sequence>MRVFLAFFAILLVSGAAHAQRFPSEGFADLNERLSPAVVNISAAQRVGGEAGLPAFPEGSPLERFNQLFGDDAPRIANSLGSGFVIDPDGVVVTNNHVIDEADEVEVTFPDGRTFPAEIVGRDPATDLAVLRIQSDDPFPHVSFGDSDAARVGDWVIAIGNPFGLGGSLTAGVISARGRDAGGQYDDYIQTDVAINTGNSGGPLFNLDGEVVGVNTLIYSPTGASVGISFSIPSAIAEPVVSQLLEFGETRRGWLGVNVRPVNAGVAEALGLGSPRGAVISAVDPDGPAAAAGIQQGDVVLRFDGRLVPDSRSLPRFVAETEIGRRVEIVLNRRGQSRTVTATVERLEEEGAPASTPRTATQTPVNGGEVAGLTLAVLDDASRRRWRVHADAAGVLVTAVDPTSDAAGKVRAGDVIEEVAFTRVETIADVRRLVGEANGEPVLFTLNRGGQFVLQTLEP</sequence>
<dbReference type="InterPro" id="IPR011782">
    <property type="entry name" value="Pept_S1C_Do"/>
</dbReference>
<keyword evidence="12" id="KW-0346">Stress response</keyword>
<evidence type="ECO:0000256" key="10">
    <source>
        <dbReference type="ARBA" id="ARBA00022801"/>
    </source>
</evidence>
<evidence type="ECO:0000256" key="3">
    <source>
        <dbReference type="ARBA" id="ARBA00010541"/>
    </source>
</evidence>
<reference evidence="17 18" key="1">
    <citation type="submission" date="2024-01" db="EMBL/GenBank/DDBJ databases">
        <title>Hyphobacterium bacterium isolated from marine sediment.</title>
        <authorList>
            <person name="Zhao S."/>
        </authorList>
    </citation>
    <scope>NUCLEOTIDE SEQUENCE [LARGE SCALE GENOMIC DNA]</scope>
    <source>
        <strain evidence="17 18">Y60-23</strain>
    </source>
</reference>
<comment type="catalytic activity">
    <reaction evidence="1">
        <text>Acts on substrates that are at least partially unfolded. The cleavage site P1 residue is normally between a pair of hydrophobic residues, such as Val-|-Val.</text>
        <dbReference type="EC" id="3.4.21.107"/>
    </reaction>
</comment>
<dbReference type="PANTHER" id="PTHR22939:SF130">
    <property type="entry name" value="PERIPLASMIC SERINE ENDOPROTEASE DEGP-LIKE-RELATED"/>
    <property type="match status" value="1"/>
</dbReference>
<dbReference type="Gene3D" id="2.40.10.120">
    <property type="match status" value="1"/>
</dbReference>
<comment type="caution">
    <text evidence="17">The sequence shown here is derived from an EMBL/GenBank/DDBJ whole genome shotgun (WGS) entry which is preliminary data.</text>
</comment>
<dbReference type="NCBIfam" id="TIGR02037">
    <property type="entry name" value="degP_htrA_DO"/>
    <property type="match status" value="1"/>
</dbReference>
<dbReference type="Gene3D" id="2.30.42.10">
    <property type="match status" value="2"/>
</dbReference>
<evidence type="ECO:0000256" key="9">
    <source>
        <dbReference type="ARBA" id="ARBA00022764"/>
    </source>
</evidence>
<keyword evidence="8" id="KW-0677">Repeat</keyword>
<feature type="compositionally biased region" description="Polar residues" evidence="14">
    <location>
        <begin position="356"/>
        <end position="365"/>
    </location>
</feature>
<evidence type="ECO:0000313" key="17">
    <source>
        <dbReference type="EMBL" id="MEE2566964.1"/>
    </source>
</evidence>
<keyword evidence="7 15" id="KW-0732">Signal</keyword>
<evidence type="ECO:0000256" key="12">
    <source>
        <dbReference type="ARBA" id="ARBA00023016"/>
    </source>
</evidence>
<organism evidence="17 18">
    <name type="scientific">Hyphobacterium marinum</name>
    <dbReference type="NCBI Taxonomy" id="3116574"/>
    <lineage>
        <taxon>Bacteria</taxon>
        <taxon>Pseudomonadati</taxon>
        <taxon>Pseudomonadota</taxon>
        <taxon>Alphaproteobacteria</taxon>
        <taxon>Maricaulales</taxon>
        <taxon>Maricaulaceae</taxon>
        <taxon>Hyphobacterium</taxon>
    </lineage>
</organism>
<protein>
    <recommendedName>
        <fullName evidence="5">Probable periplasmic serine endoprotease DegP-like</fullName>
        <ecNumber evidence="4">3.4.21.107</ecNumber>
    </recommendedName>
    <alternativeName>
        <fullName evidence="13">Protease Do</fullName>
    </alternativeName>
</protein>
<evidence type="ECO:0000256" key="14">
    <source>
        <dbReference type="SAM" id="MobiDB-lite"/>
    </source>
</evidence>
<dbReference type="InterPro" id="IPR009003">
    <property type="entry name" value="Peptidase_S1_PA"/>
</dbReference>
<evidence type="ECO:0000256" key="7">
    <source>
        <dbReference type="ARBA" id="ARBA00022729"/>
    </source>
</evidence>
<evidence type="ECO:0000256" key="11">
    <source>
        <dbReference type="ARBA" id="ARBA00022825"/>
    </source>
</evidence>
<dbReference type="SMART" id="SM00228">
    <property type="entry name" value="PDZ"/>
    <property type="match status" value="2"/>
</dbReference>
<evidence type="ECO:0000256" key="5">
    <source>
        <dbReference type="ARBA" id="ARBA00013958"/>
    </source>
</evidence>
<evidence type="ECO:0000256" key="6">
    <source>
        <dbReference type="ARBA" id="ARBA00022670"/>
    </source>
</evidence>
<dbReference type="InterPro" id="IPR001478">
    <property type="entry name" value="PDZ"/>
</dbReference>
<keyword evidence="11" id="KW-0720">Serine protease</keyword>
<evidence type="ECO:0000256" key="2">
    <source>
        <dbReference type="ARBA" id="ARBA00004418"/>
    </source>
</evidence>